<evidence type="ECO:0000313" key="2">
    <source>
        <dbReference type="Proteomes" id="UP001311232"/>
    </source>
</evidence>
<sequence>MLMDYRRKTEYPERTHVFTGRTCKLHSENLRLGFESRTFLLQDNSVNNYVTMQSVIVNILKINKPGRGTGGVGVSARSPIEAIVLEAAVPGSSPGPGDLCRMSPPLFAPPSCLPTIKNKGL</sequence>
<keyword evidence="2" id="KW-1185">Reference proteome</keyword>
<dbReference type="AlphaFoldDB" id="A0AAV9SLL4"/>
<evidence type="ECO:0000313" key="1">
    <source>
        <dbReference type="EMBL" id="KAK5621729.1"/>
    </source>
</evidence>
<protein>
    <submittedName>
        <fullName evidence="1">Uncharacterized protein</fullName>
    </submittedName>
</protein>
<dbReference type="EMBL" id="JAHHUM010000294">
    <property type="protein sequence ID" value="KAK5621729.1"/>
    <property type="molecule type" value="Genomic_DNA"/>
</dbReference>
<dbReference type="Proteomes" id="UP001311232">
    <property type="component" value="Unassembled WGS sequence"/>
</dbReference>
<reference evidence="1 2" key="1">
    <citation type="submission" date="2021-06" db="EMBL/GenBank/DDBJ databases">
        <authorList>
            <person name="Palmer J.M."/>
        </authorList>
    </citation>
    <scope>NUCLEOTIDE SEQUENCE [LARGE SCALE GENOMIC DNA]</scope>
    <source>
        <strain evidence="1 2">MEX-2019</strain>
        <tissue evidence="1">Muscle</tissue>
    </source>
</reference>
<organism evidence="1 2">
    <name type="scientific">Crenichthys baileyi</name>
    <name type="common">White River springfish</name>
    <dbReference type="NCBI Taxonomy" id="28760"/>
    <lineage>
        <taxon>Eukaryota</taxon>
        <taxon>Metazoa</taxon>
        <taxon>Chordata</taxon>
        <taxon>Craniata</taxon>
        <taxon>Vertebrata</taxon>
        <taxon>Euteleostomi</taxon>
        <taxon>Actinopterygii</taxon>
        <taxon>Neopterygii</taxon>
        <taxon>Teleostei</taxon>
        <taxon>Neoteleostei</taxon>
        <taxon>Acanthomorphata</taxon>
        <taxon>Ovalentaria</taxon>
        <taxon>Atherinomorphae</taxon>
        <taxon>Cyprinodontiformes</taxon>
        <taxon>Goodeidae</taxon>
        <taxon>Crenichthys</taxon>
    </lineage>
</organism>
<gene>
    <name evidence="1" type="ORF">CRENBAI_017913</name>
</gene>
<name>A0AAV9SLL4_9TELE</name>
<accession>A0AAV9SLL4</accession>
<comment type="caution">
    <text evidence="1">The sequence shown here is derived from an EMBL/GenBank/DDBJ whole genome shotgun (WGS) entry which is preliminary data.</text>
</comment>
<proteinExistence type="predicted"/>